<name>A0A3N4KJR7_9PEZI</name>
<evidence type="ECO:0000313" key="2">
    <source>
        <dbReference type="Proteomes" id="UP000277580"/>
    </source>
</evidence>
<gene>
    <name evidence="1" type="ORF">P167DRAFT_294750</name>
</gene>
<evidence type="ECO:0000313" key="1">
    <source>
        <dbReference type="EMBL" id="RPB09599.1"/>
    </source>
</evidence>
<reference evidence="1 2" key="1">
    <citation type="journal article" date="2018" name="Nat. Ecol. Evol.">
        <title>Pezizomycetes genomes reveal the molecular basis of ectomycorrhizal truffle lifestyle.</title>
        <authorList>
            <person name="Murat C."/>
            <person name="Payen T."/>
            <person name="Noel B."/>
            <person name="Kuo A."/>
            <person name="Morin E."/>
            <person name="Chen J."/>
            <person name="Kohler A."/>
            <person name="Krizsan K."/>
            <person name="Balestrini R."/>
            <person name="Da Silva C."/>
            <person name="Montanini B."/>
            <person name="Hainaut M."/>
            <person name="Levati E."/>
            <person name="Barry K.W."/>
            <person name="Belfiori B."/>
            <person name="Cichocki N."/>
            <person name="Clum A."/>
            <person name="Dockter R.B."/>
            <person name="Fauchery L."/>
            <person name="Guy J."/>
            <person name="Iotti M."/>
            <person name="Le Tacon F."/>
            <person name="Lindquist E.A."/>
            <person name="Lipzen A."/>
            <person name="Malagnac F."/>
            <person name="Mello A."/>
            <person name="Molinier V."/>
            <person name="Miyauchi S."/>
            <person name="Poulain J."/>
            <person name="Riccioni C."/>
            <person name="Rubini A."/>
            <person name="Sitrit Y."/>
            <person name="Splivallo R."/>
            <person name="Traeger S."/>
            <person name="Wang M."/>
            <person name="Zifcakova L."/>
            <person name="Wipf D."/>
            <person name="Zambonelli A."/>
            <person name="Paolocci F."/>
            <person name="Nowrousian M."/>
            <person name="Ottonello S."/>
            <person name="Baldrian P."/>
            <person name="Spatafora J.W."/>
            <person name="Henrissat B."/>
            <person name="Nagy L.G."/>
            <person name="Aury J.M."/>
            <person name="Wincker P."/>
            <person name="Grigoriev I.V."/>
            <person name="Bonfante P."/>
            <person name="Martin F.M."/>
        </authorList>
    </citation>
    <scope>NUCLEOTIDE SEQUENCE [LARGE SCALE GENOMIC DNA]</scope>
    <source>
        <strain evidence="1 2">CCBAS932</strain>
    </source>
</reference>
<protein>
    <submittedName>
        <fullName evidence="1">Uncharacterized protein</fullName>
    </submittedName>
</protein>
<keyword evidence="2" id="KW-1185">Reference proteome</keyword>
<dbReference type="InParanoid" id="A0A3N4KJR7"/>
<organism evidence="1 2">
    <name type="scientific">Morchella conica CCBAS932</name>
    <dbReference type="NCBI Taxonomy" id="1392247"/>
    <lineage>
        <taxon>Eukaryota</taxon>
        <taxon>Fungi</taxon>
        <taxon>Dikarya</taxon>
        <taxon>Ascomycota</taxon>
        <taxon>Pezizomycotina</taxon>
        <taxon>Pezizomycetes</taxon>
        <taxon>Pezizales</taxon>
        <taxon>Morchellaceae</taxon>
        <taxon>Morchella</taxon>
    </lineage>
</organism>
<sequence length="118" mass="13279">MFSLILCSGSNCCWCVQPHLKSIGTSEPNSRGSPFCFSILIFETIARESYNVSITVISVNKLSMRECHGFWWATIHERLNIVGRQYFSNAAVHILVIVSTNTFKSNIVIVVIRPSLKI</sequence>
<proteinExistence type="predicted"/>
<dbReference type="EMBL" id="ML119150">
    <property type="protein sequence ID" value="RPB09599.1"/>
    <property type="molecule type" value="Genomic_DNA"/>
</dbReference>
<dbReference type="AlphaFoldDB" id="A0A3N4KJR7"/>
<dbReference type="Proteomes" id="UP000277580">
    <property type="component" value="Unassembled WGS sequence"/>
</dbReference>
<accession>A0A3N4KJR7</accession>